<keyword evidence="8" id="KW-0732">Signal</keyword>
<evidence type="ECO:0000256" key="2">
    <source>
        <dbReference type="ARBA" id="ARBA00011902"/>
    </source>
</evidence>
<gene>
    <name evidence="11" type="primary">LOC108568347</name>
</gene>
<dbReference type="SUPFAM" id="SSF49265">
    <property type="entry name" value="Fibronectin type III"/>
    <property type="match status" value="1"/>
</dbReference>
<evidence type="ECO:0000256" key="3">
    <source>
        <dbReference type="ARBA" id="ARBA00022679"/>
    </source>
</evidence>
<feature type="domain" description="Protein kinase" evidence="9">
    <location>
        <begin position="411"/>
        <end position="681"/>
    </location>
</feature>
<evidence type="ECO:0000256" key="7">
    <source>
        <dbReference type="SAM" id="Phobius"/>
    </source>
</evidence>
<comment type="subcellular location">
    <subcellularLocation>
        <location evidence="1">Membrane</location>
        <topology evidence="1">Single-pass membrane protein</topology>
    </subcellularLocation>
</comment>
<dbReference type="PANTHER" id="PTHR24416:SF620">
    <property type="entry name" value="TYROSINE-PROTEIN KINASE RECEPTOR TORSO"/>
    <property type="match status" value="1"/>
</dbReference>
<dbReference type="PROSITE" id="PS50011">
    <property type="entry name" value="PROTEIN_KINASE_DOM"/>
    <property type="match status" value="1"/>
</dbReference>
<keyword evidence="6" id="KW-0547">Nucleotide-binding</keyword>
<dbReference type="SUPFAM" id="SSF56112">
    <property type="entry name" value="Protein kinase-like (PK-like)"/>
    <property type="match status" value="1"/>
</dbReference>
<dbReference type="PROSITE" id="PS00109">
    <property type="entry name" value="PROTEIN_KINASE_TYR"/>
    <property type="match status" value="1"/>
</dbReference>
<dbReference type="InterPro" id="IPR050122">
    <property type="entry name" value="RTK"/>
</dbReference>
<feature type="binding site" evidence="6">
    <location>
        <position position="442"/>
    </location>
    <ligand>
        <name>ATP</name>
        <dbReference type="ChEBI" id="CHEBI:30616"/>
    </ligand>
</feature>
<dbReference type="Proteomes" id="UP000695000">
    <property type="component" value="Unplaced"/>
</dbReference>
<dbReference type="InterPro" id="IPR011009">
    <property type="entry name" value="Kinase-like_dom_sf"/>
</dbReference>
<dbReference type="InterPro" id="IPR008266">
    <property type="entry name" value="Tyr_kinase_AS"/>
</dbReference>
<dbReference type="Pfam" id="PF07714">
    <property type="entry name" value="PK_Tyr_Ser-Thr"/>
    <property type="match status" value="1"/>
</dbReference>
<keyword evidence="3" id="KW-0808">Transferase</keyword>
<evidence type="ECO:0000256" key="5">
    <source>
        <dbReference type="ARBA" id="ARBA00051243"/>
    </source>
</evidence>
<dbReference type="PRINTS" id="PR00109">
    <property type="entry name" value="TYRKINASE"/>
</dbReference>
<proteinExistence type="predicted"/>
<dbReference type="InterPro" id="IPR001245">
    <property type="entry name" value="Ser-Thr/Tyr_kinase_cat_dom"/>
</dbReference>
<dbReference type="PROSITE" id="PS00107">
    <property type="entry name" value="PROTEIN_KINASE_ATP"/>
    <property type="match status" value="1"/>
</dbReference>
<dbReference type="InterPro" id="IPR017441">
    <property type="entry name" value="Protein_kinase_ATP_BS"/>
</dbReference>
<feature type="signal peptide" evidence="8">
    <location>
        <begin position="1"/>
        <end position="17"/>
    </location>
</feature>
<evidence type="ECO:0000256" key="6">
    <source>
        <dbReference type="PROSITE-ProRule" id="PRU10141"/>
    </source>
</evidence>
<dbReference type="RefSeq" id="XP_017784860.1">
    <property type="nucleotide sequence ID" value="XM_017929371.1"/>
</dbReference>
<evidence type="ECO:0000313" key="10">
    <source>
        <dbReference type="Proteomes" id="UP000695000"/>
    </source>
</evidence>
<evidence type="ECO:0000256" key="4">
    <source>
        <dbReference type="ARBA" id="ARBA00022777"/>
    </source>
</evidence>
<name>A0ABM1NDG0_NICVS</name>
<dbReference type="CDD" id="cd00192">
    <property type="entry name" value="PTKc"/>
    <property type="match status" value="1"/>
</dbReference>
<keyword evidence="10" id="KW-1185">Reference proteome</keyword>
<evidence type="ECO:0000256" key="8">
    <source>
        <dbReference type="SAM" id="SignalP"/>
    </source>
</evidence>
<organism evidence="10 11">
    <name type="scientific">Nicrophorus vespilloides</name>
    <name type="common">Boreal carrion beetle</name>
    <dbReference type="NCBI Taxonomy" id="110193"/>
    <lineage>
        <taxon>Eukaryota</taxon>
        <taxon>Metazoa</taxon>
        <taxon>Ecdysozoa</taxon>
        <taxon>Arthropoda</taxon>
        <taxon>Hexapoda</taxon>
        <taxon>Insecta</taxon>
        <taxon>Pterygota</taxon>
        <taxon>Neoptera</taxon>
        <taxon>Endopterygota</taxon>
        <taxon>Coleoptera</taxon>
        <taxon>Polyphaga</taxon>
        <taxon>Staphyliniformia</taxon>
        <taxon>Silphidae</taxon>
        <taxon>Nicrophorinae</taxon>
        <taxon>Nicrophorus</taxon>
    </lineage>
</organism>
<keyword evidence="7" id="KW-0812">Transmembrane</keyword>
<dbReference type="SMART" id="SM00219">
    <property type="entry name" value="TyrKc"/>
    <property type="match status" value="1"/>
</dbReference>
<dbReference type="InterPro" id="IPR036116">
    <property type="entry name" value="FN3_sf"/>
</dbReference>
<evidence type="ECO:0000259" key="9">
    <source>
        <dbReference type="PROSITE" id="PS50011"/>
    </source>
</evidence>
<sequence>MFLHLFVLCGLVSVNVARPSDLMEMMCAEKCKWESADCGPCEASETPEEFSKPVVYCKAHNLLTFKMPDVGWNASYLVKIEERGVETRNVSVHGSNVFIFEGLKYSAEYRVKVWWTFVESKLISGPVVSDWVLTWEADHKPLPVITLEMGELRMQEDDGRYFATDVTWQPAEDLTCFYHLVIIGRENYVQMEMLEPGGNFSLQIIDLELDHDYSFGISGIDAWMTREGERTWSNITMPKCFNDNYCKPANPTGLILQESVLQEMKEGVLCDITVSWTKPDKTPDYYLIILVSMELQQNTSSFSANVTGDINHVKFRSVIVGLYYEVFITAYTMYGSSEEVFEKRSFNLIKQTKSNKITLLFVGMIAFFVLVLALMILCKYRSKLLIFSFNSKFAFNDLYTKDLWEINADDLHIEEILGEGAFGIVKRATLNRDGCEINVAVKTVKEYSQDFILKQFQEEIRIMKTVGQHPNIVSMIGYSHQTEKPLLIVEFCANGNLLAYLRSIWNDLMERGDEFEAPKMRSLLHLAKQVSEGMIHLGKMRMVHRDLAARNILICENGTAKVSDFGLSRDIYADDVYCQLGNGKVPLRWMALESITRFIYTSESDVWSFGIMLWEIVTLGGYPYLGLDNKEVVNFLVDGKRIDIPINCTSNLYKLMDHCWKTSPKDRPTFEDIGITLTNLIEEIDENLCIKL</sequence>
<dbReference type="PANTHER" id="PTHR24416">
    <property type="entry name" value="TYROSINE-PROTEIN KINASE RECEPTOR"/>
    <property type="match status" value="1"/>
</dbReference>
<keyword evidence="6" id="KW-0067">ATP-binding</keyword>
<dbReference type="GeneID" id="108568347"/>
<keyword evidence="7" id="KW-0472">Membrane</keyword>
<keyword evidence="4" id="KW-0418">Kinase</keyword>
<keyword evidence="7" id="KW-1133">Transmembrane helix</keyword>
<accession>A0ABM1NDG0</accession>
<comment type="catalytic activity">
    <reaction evidence="5">
        <text>L-tyrosyl-[protein] + ATP = O-phospho-L-tyrosyl-[protein] + ADP + H(+)</text>
        <dbReference type="Rhea" id="RHEA:10596"/>
        <dbReference type="Rhea" id="RHEA-COMP:10136"/>
        <dbReference type="Rhea" id="RHEA-COMP:20101"/>
        <dbReference type="ChEBI" id="CHEBI:15378"/>
        <dbReference type="ChEBI" id="CHEBI:30616"/>
        <dbReference type="ChEBI" id="CHEBI:46858"/>
        <dbReference type="ChEBI" id="CHEBI:61978"/>
        <dbReference type="ChEBI" id="CHEBI:456216"/>
        <dbReference type="EC" id="2.7.10.1"/>
    </reaction>
</comment>
<evidence type="ECO:0000256" key="1">
    <source>
        <dbReference type="ARBA" id="ARBA00004167"/>
    </source>
</evidence>
<dbReference type="InterPro" id="IPR000719">
    <property type="entry name" value="Prot_kinase_dom"/>
</dbReference>
<dbReference type="Gene3D" id="3.30.200.20">
    <property type="entry name" value="Phosphorylase Kinase, domain 1"/>
    <property type="match status" value="1"/>
</dbReference>
<feature type="chain" id="PRO_5045903168" description="receptor protein-tyrosine kinase" evidence="8">
    <location>
        <begin position="18"/>
        <end position="692"/>
    </location>
</feature>
<dbReference type="InterPro" id="IPR020635">
    <property type="entry name" value="Tyr_kinase_cat_dom"/>
</dbReference>
<protein>
    <recommendedName>
        <fullName evidence="2">receptor protein-tyrosine kinase</fullName>
        <ecNumber evidence="2">2.7.10.1</ecNumber>
    </recommendedName>
</protein>
<reference evidence="11" key="1">
    <citation type="submission" date="2025-08" db="UniProtKB">
        <authorList>
            <consortium name="RefSeq"/>
        </authorList>
    </citation>
    <scope>IDENTIFICATION</scope>
    <source>
        <tissue evidence="11">Whole Larva</tissue>
    </source>
</reference>
<feature type="transmembrane region" description="Helical" evidence="7">
    <location>
        <begin position="357"/>
        <end position="378"/>
    </location>
</feature>
<dbReference type="Gene3D" id="1.10.510.10">
    <property type="entry name" value="Transferase(Phosphotransferase) domain 1"/>
    <property type="match status" value="1"/>
</dbReference>
<dbReference type="EC" id="2.7.10.1" evidence="2"/>
<evidence type="ECO:0000313" key="11">
    <source>
        <dbReference type="RefSeq" id="XP_017784860.1"/>
    </source>
</evidence>